<dbReference type="EMBL" id="JYDC01000046">
    <property type="protein sequence ID" value="KZL39402.1"/>
    <property type="molecule type" value="Genomic_DNA"/>
</dbReference>
<dbReference type="OrthoDB" id="396512at2"/>
<dbReference type="Gene3D" id="3.90.550.10">
    <property type="entry name" value="Spore Coat Polysaccharide Biosynthesis Protein SpsA, Chain A"/>
    <property type="match status" value="1"/>
</dbReference>
<reference evidence="2 3" key="1">
    <citation type="submission" date="2015-02" db="EMBL/GenBank/DDBJ databases">
        <title>Draft genome sequence of Lactobacillus collinoides CUPV2371 isolated from a natural cider, the first genome sequence of a strain of this species.</title>
        <authorList>
            <person name="Puertas A.I."/>
            <person name="Spano G."/>
            <person name="Capozzi V."/>
            <person name="Lamontanara A."/>
            <person name="Orru L."/>
            <person name="Duenas M.T."/>
        </authorList>
    </citation>
    <scope>NUCLEOTIDE SEQUENCE [LARGE SCALE GENOMIC DNA]</scope>
    <source>
        <strain evidence="2 3">237</strain>
    </source>
</reference>
<gene>
    <name evidence="2" type="ORF">TY91_10415</name>
</gene>
<evidence type="ECO:0000259" key="1">
    <source>
        <dbReference type="Pfam" id="PF00535"/>
    </source>
</evidence>
<dbReference type="InterPro" id="IPR029044">
    <property type="entry name" value="Nucleotide-diphossugar_trans"/>
</dbReference>
<feature type="domain" description="Glycosyltransferase 2-like" evidence="1">
    <location>
        <begin position="4"/>
        <end position="154"/>
    </location>
</feature>
<proteinExistence type="predicted"/>
<dbReference type="PANTHER" id="PTHR22916">
    <property type="entry name" value="GLYCOSYLTRANSFERASE"/>
    <property type="match status" value="1"/>
</dbReference>
<dbReference type="AlphaFoldDB" id="A0A166GMN4"/>
<evidence type="ECO:0000313" key="2">
    <source>
        <dbReference type="EMBL" id="KZL39402.1"/>
    </source>
</evidence>
<dbReference type="RefSeq" id="WP_054758951.1">
    <property type="nucleotide sequence ID" value="NZ_JYDC01000046.1"/>
</dbReference>
<comment type="caution">
    <text evidence="2">The sequence shown here is derived from an EMBL/GenBank/DDBJ whole genome shotgun (WGS) entry which is preliminary data.</text>
</comment>
<dbReference type="SUPFAM" id="SSF53448">
    <property type="entry name" value="Nucleotide-diphospho-sugar transferases"/>
    <property type="match status" value="1"/>
</dbReference>
<dbReference type="CDD" id="cd00761">
    <property type="entry name" value="Glyco_tranf_GTA_type"/>
    <property type="match status" value="1"/>
</dbReference>
<keyword evidence="2" id="KW-0808">Transferase</keyword>
<name>A0A166GMN4_SECCO</name>
<protein>
    <submittedName>
        <fullName evidence="2">Glycosyl transferase family 2</fullName>
    </submittedName>
</protein>
<evidence type="ECO:0000313" key="3">
    <source>
        <dbReference type="Proteomes" id="UP000076480"/>
    </source>
</evidence>
<keyword evidence="3" id="KW-1185">Reference proteome</keyword>
<dbReference type="Proteomes" id="UP000076480">
    <property type="component" value="Unassembled WGS sequence"/>
</dbReference>
<dbReference type="PATRIC" id="fig|33960.6.peg.2699"/>
<dbReference type="InterPro" id="IPR001173">
    <property type="entry name" value="Glyco_trans_2-like"/>
</dbReference>
<dbReference type="Pfam" id="PF00535">
    <property type="entry name" value="Glycos_transf_2"/>
    <property type="match status" value="1"/>
</dbReference>
<accession>A0A166GMN4</accession>
<organism evidence="2 3">
    <name type="scientific">Secundilactobacillus collinoides</name>
    <name type="common">Lactobacillus collinoides</name>
    <dbReference type="NCBI Taxonomy" id="33960"/>
    <lineage>
        <taxon>Bacteria</taxon>
        <taxon>Bacillati</taxon>
        <taxon>Bacillota</taxon>
        <taxon>Bacilli</taxon>
        <taxon>Lactobacillales</taxon>
        <taxon>Lactobacillaceae</taxon>
        <taxon>Secundilactobacillus</taxon>
    </lineage>
</organism>
<dbReference type="GO" id="GO:0016740">
    <property type="term" value="F:transferase activity"/>
    <property type="evidence" value="ECO:0007669"/>
    <property type="project" value="UniProtKB-KW"/>
</dbReference>
<sequence>MKITVVVPTYNLGSYVKAILGNLKEQTVDFEAWLVDDGSTDGTAETLADFARGIPMFHVEQLPHKGVSVARNFGIEHATGDGIAFVDGDDMIKPTFVETLAEGLDQDAVMSAVGYDWRRRSVDRARESHHAIVLDQKSMFRQASNHGTEVGGYIWNKAFSSTALQAIDLTFDTSLHIAEDYLFTATFIAKTPGRYVYIPEVLYTKRNRPDSTIHTVNRAQEPGVFQQIYALEDLIK</sequence>